<evidence type="ECO:0000313" key="4">
    <source>
        <dbReference type="Proteomes" id="UP000664344"/>
    </source>
</evidence>
<sequence>MFRRCHPRNCFNESFKSLVGATIFLCSLAQAQESEPSHQYNELITQARNGLYQPALDYLNQRQTLTEHQRLDQLIITSWSGQDQAAAELYDAHADELSAFPDAAFIAARARRNLRHWPQALVLLEKLHKTHPEQADYRISLIMTLADAGLAQRAQEEGRRWTTDAPDTPEARLAYGYALMRADAPFAALFELDQALQLAPERRDIRREYLFALQRAGLSSPALSLAQQSSLVSDAELRRLGADQLSELVRLSAVPIGAHHHRYSLADRALSRSASLMADGREWTQQETTRLRLDRLGALHSRLAMPQLKTEAEQLIEDDIELPGYAQRWYANALLYLRHPEAAARIYRNLIADSNARDTHWMSDHQQLFYALVEAERLDEANALIRELSTPQPAYHTIPSTQQQVLNQQWLDARVLSANNFIYRDNLPAAESAYGQLVSDAPGNTGLRTSLASVYQLRGWPRQAERQLKIAETTDPVNSGVLTTQAETALNLQDWGAFEVLTDDLAQRYPETLANQKVQRQRQIHHMHELQISAYTDTNNGDGANGSGGFGIDTLIYTQPLKQNWRIFGGLGYATAKFDEGRANYHWERAGLEWRIRDHTISAELSANHYGEGGKAGWKLKGDHEFNDYWQYGWELEGLSRHTPLRALNANTDADRQAGYLRWRANERREWQLDLSTMAFSDGNDRQQAGISGKERLLTRPYFTVDANLSLSASRNSQGNDGLYFNPESDLSVLPGLTLNHILNREYQKVWSQQAYVGLGTYTQNGFGTGATINASYGQRWLWNEQLNTGATLTASTRPYDGERELGLALLFDLTYRF</sequence>
<protein>
    <submittedName>
        <fullName evidence="3">Poly-beta-1,6 N-acetyl-D-glucosamine export porin PgaA</fullName>
    </submittedName>
</protein>
<dbReference type="NCBIfam" id="TIGR03939">
    <property type="entry name" value="PGA_TPR_OMP"/>
    <property type="match status" value="1"/>
</dbReference>
<feature type="chain" id="PRO_5047526196" evidence="1">
    <location>
        <begin position="32"/>
        <end position="818"/>
    </location>
</feature>
<evidence type="ECO:0000256" key="1">
    <source>
        <dbReference type="SAM" id="SignalP"/>
    </source>
</evidence>
<dbReference type="Pfam" id="PF21197">
    <property type="entry name" value="PgaA_barrel"/>
    <property type="match status" value="1"/>
</dbReference>
<keyword evidence="1" id="KW-0732">Signal</keyword>
<evidence type="ECO:0000259" key="2">
    <source>
        <dbReference type="Pfam" id="PF21197"/>
    </source>
</evidence>
<evidence type="ECO:0000313" key="3">
    <source>
        <dbReference type="EMBL" id="MBN7769747.1"/>
    </source>
</evidence>
<proteinExistence type="predicted"/>
<name>A0ABS3BE28_9GAMM</name>
<keyword evidence="4" id="KW-1185">Reference proteome</keyword>
<dbReference type="InterPro" id="IPR011990">
    <property type="entry name" value="TPR-like_helical_dom_sf"/>
</dbReference>
<gene>
    <name evidence="3" type="primary">pgaA</name>
    <name evidence="3" type="ORF">JYP53_07530</name>
</gene>
<dbReference type="EMBL" id="JAFKDB010000008">
    <property type="protein sequence ID" value="MBN7769747.1"/>
    <property type="molecule type" value="Genomic_DNA"/>
</dbReference>
<dbReference type="Gene3D" id="1.25.40.10">
    <property type="entry name" value="Tetratricopeptide repeat domain"/>
    <property type="match status" value="2"/>
</dbReference>
<feature type="domain" description="PgaA membrane beta barrel" evidence="2">
    <location>
        <begin position="524"/>
        <end position="818"/>
    </location>
</feature>
<accession>A0ABS3BE28</accession>
<comment type="caution">
    <text evidence="3">The sequence shown here is derived from an EMBL/GenBank/DDBJ whole genome shotgun (WGS) entry which is preliminary data.</text>
</comment>
<dbReference type="SUPFAM" id="SSF48452">
    <property type="entry name" value="TPR-like"/>
    <property type="match status" value="2"/>
</dbReference>
<dbReference type="Proteomes" id="UP000664344">
    <property type="component" value="Unassembled WGS sequence"/>
</dbReference>
<dbReference type="InterPro" id="IPR023870">
    <property type="entry name" value="PGA_export_porin_PgaA"/>
</dbReference>
<reference evidence="3 4" key="1">
    <citation type="submission" date="2021-02" db="EMBL/GenBank/DDBJ databases">
        <title>PHA producing bacteria isolated from coastal sediment in Guangdong, Shenzhen.</title>
        <authorList>
            <person name="Zheng W."/>
            <person name="Yu S."/>
            <person name="Huang Y."/>
        </authorList>
    </citation>
    <scope>NUCLEOTIDE SEQUENCE [LARGE SCALE GENOMIC DNA]</scope>
    <source>
        <strain evidence="3 4">TN21-5</strain>
    </source>
</reference>
<dbReference type="InterPro" id="IPR049003">
    <property type="entry name" value="PgaA_barrel"/>
</dbReference>
<feature type="signal peptide" evidence="1">
    <location>
        <begin position="1"/>
        <end position="31"/>
    </location>
</feature>
<dbReference type="RefSeq" id="WP_206557153.1">
    <property type="nucleotide sequence ID" value="NZ_JAFKDB010000008.1"/>
</dbReference>
<organism evidence="3 4">
    <name type="scientific">Marinobacter daepoensis</name>
    <dbReference type="NCBI Taxonomy" id="262077"/>
    <lineage>
        <taxon>Bacteria</taxon>
        <taxon>Pseudomonadati</taxon>
        <taxon>Pseudomonadota</taxon>
        <taxon>Gammaproteobacteria</taxon>
        <taxon>Pseudomonadales</taxon>
        <taxon>Marinobacteraceae</taxon>
        <taxon>Marinobacter</taxon>
    </lineage>
</organism>